<dbReference type="Proteomes" id="UP001418222">
    <property type="component" value="Unassembled WGS sequence"/>
</dbReference>
<gene>
    <name evidence="1" type="ORF">KSP39_PZI015587</name>
</gene>
<reference evidence="1 2" key="1">
    <citation type="journal article" date="2022" name="Nat. Plants">
        <title>Genomes of leafy and leafless Platanthera orchids illuminate the evolution of mycoheterotrophy.</title>
        <authorList>
            <person name="Li M.H."/>
            <person name="Liu K.W."/>
            <person name="Li Z."/>
            <person name="Lu H.C."/>
            <person name="Ye Q.L."/>
            <person name="Zhang D."/>
            <person name="Wang J.Y."/>
            <person name="Li Y.F."/>
            <person name="Zhong Z.M."/>
            <person name="Liu X."/>
            <person name="Yu X."/>
            <person name="Liu D.K."/>
            <person name="Tu X.D."/>
            <person name="Liu B."/>
            <person name="Hao Y."/>
            <person name="Liao X.Y."/>
            <person name="Jiang Y.T."/>
            <person name="Sun W.H."/>
            <person name="Chen J."/>
            <person name="Chen Y.Q."/>
            <person name="Ai Y."/>
            <person name="Zhai J.W."/>
            <person name="Wu S.S."/>
            <person name="Zhou Z."/>
            <person name="Hsiao Y.Y."/>
            <person name="Wu W.L."/>
            <person name="Chen Y.Y."/>
            <person name="Lin Y.F."/>
            <person name="Hsu J.L."/>
            <person name="Li C.Y."/>
            <person name="Wang Z.W."/>
            <person name="Zhao X."/>
            <person name="Zhong W.Y."/>
            <person name="Ma X.K."/>
            <person name="Ma L."/>
            <person name="Huang J."/>
            <person name="Chen G.Z."/>
            <person name="Huang M.Z."/>
            <person name="Huang L."/>
            <person name="Peng D.H."/>
            <person name="Luo Y.B."/>
            <person name="Zou S.Q."/>
            <person name="Chen S.P."/>
            <person name="Lan S."/>
            <person name="Tsai W.C."/>
            <person name="Van de Peer Y."/>
            <person name="Liu Z.J."/>
        </authorList>
    </citation>
    <scope>NUCLEOTIDE SEQUENCE [LARGE SCALE GENOMIC DNA]</scope>
    <source>
        <strain evidence="1">Lor287</strain>
    </source>
</reference>
<proteinExistence type="predicted"/>
<protein>
    <submittedName>
        <fullName evidence="1">Uncharacterized protein</fullName>
    </submittedName>
</protein>
<sequence length="176" mass="19947">MPTNSKKWKSCMKSYLLGEEQWEVVGGDDQVEITTEFGIAEQVRVWRKKNAKAEFALKRAVSPELFDHILGCESAAEIWTSLDGLFNRKNVARLQFLENELAKATQGDLSISKYFLKMKSLCAELSALDPDEPISKAKLKRHIICGLRKEYVSFVTFVQGWATQPSLLELENMLAS</sequence>
<dbReference type="Pfam" id="PF14223">
    <property type="entry name" value="Retrotran_gag_2"/>
    <property type="match status" value="1"/>
</dbReference>
<dbReference type="AlphaFoldDB" id="A0AAP0B829"/>
<comment type="caution">
    <text evidence="1">The sequence shown here is derived from an EMBL/GenBank/DDBJ whole genome shotgun (WGS) entry which is preliminary data.</text>
</comment>
<evidence type="ECO:0000313" key="1">
    <source>
        <dbReference type="EMBL" id="KAK8933188.1"/>
    </source>
</evidence>
<accession>A0AAP0B829</accession>
<evidence type="ECO:0000313" key="2">
    <source>
        <dbReference type="Proteomes" id="UP001418222"/>
    </source>
</evidence>
<keyword evidence="2" id="KW-1185">Reference proteome</keyword>
<dbReference type="PANTHER" id="PTHR47481:SF36">
    <property type="entry name" value="CCHC-TYPE DOMAIN-CONTAINING PROTEIN"/>
    <property type="match status" value="1"/>
</dbReference>
<dbReference type="PANTHER" id="PTHR47481">
    <property type="match status" value="1"/>
</dbReference>
<name>A0AAP0B829_9ASPA</name>
<dbReference type="EMBL" id="JBBWWQ010000013">
    <property type="protein sequence ID" value="KAK8933188.1"/>
    <property type="molecule type" value="Genomic_DNA"/>
</dbReference>
<organism evidence="1 2">
    <name type="scientific">Platanthera zijinensis</name>
    <dbReference type="NCBI Taxonomy" id="2320716"/>
    <lineage>
        <taxon>Eukaryota</taxon>
        <taxon>Viridiplantae</taxon>
        <taxon>Streptophyta</taxon>
        <taxon>Embryophyta</taxon>
        <taxon>Tracheophyta</taxon>
        <taxon>Spermatophyta</taxon>
        <taxon>Magnoliopsida</taxon>
        <taxon>Liliopsida</taxon>
        <taxon>Asparagales</taxon>
        <taxon>Orchidaceae</taxon>
        <taxon>Orchidoideae</taxon>
        <taxon>Orchideae</taxon>
        <taxon>Orchidinae</taxon>
        <taxon>Platanthera</taxon>
    </lineage>
</organism>